<proteinExistence type="predicted"/>
<dbReference type="AlphaFoldDB" id="A0A2J8A190"/>
<evidence type="ECO:0000313" key="12">
    <source>
        <dbReference type="EMBL" id="PNH06283.1"/>
    </source>
</evidence>
<dbReference type="GO" id="GO:0046872">
    <property type="term" value="F:metal ion binding"/>
    <property type="evidence" value="ECO:0007669"/>
    <property type="project" value="UniProtKB-KW"/>
</dbReference>
<evidence type="ECO:0000256" key="6">
    <source>
        <dbReference type="ARBA" id="ARBA00022833"/>
    </source>
</evidence>
<keyword evidence="8" id="KW-0496">Mitochondrion</keyword>
<evidence type="ECO:0000313" key="13">
    <source>
        <dbReference type="Proteomes" id="UP000236333"/>
    </source>
</evidence>
<dbReference type="GO" id="GO:0005739">
    <property type="term" value="C:mitochondrion"/>
    <property type="evidence" value="ECO:0007669"/>
    <property type="project" value="UniProtKB-SubCell"/>
</dbReference>
<dbReference type="SUPFAM" id="SSF63411">
    <property type="entry name" value="LuxS/MPP-like metallohydrolase"/>
    <property type="match status" value="3"/>
</dbReference>
<keyword evidence="6" id="KW-0862">Zinc</keyword>
<feature type="compositionally biased region" description="Basic and acidic residues" evidence="9">
    <location>
        <begin position="209"/>
        <end position="244"/>
    </location>
</feature>
<dbReference type="GO" id="GO:0006508">
    <property type="term" value="P:proteolysis"/>
    <property type="evidence" value="ECO:0007669"/>
    <property type="project" value="UniProtKB-KW"/>
</dbReference>
<name>A0A2J8A190_9CHLO</name>
<evidence type="ECO:0000259" key="10">
    <source>
        <dbReference type="Pfam" id="PF00675"/>
    </source>
</evidence>
<dbReference type="Pfam" id="PF05193">
    <property type="entry name" value="Peptidase_M16_C"/>
    <property type="match status" value="1"/>
</dbReference>
<comment type="cofactor">
    <cofactor evidence="1">
        <name>Zn(2+)</name>
        <dbReference type="ChEBI" id="CHEBI:29105"/>
    </cofactor>
</comment>
<feature type="compositionally biased region" description="Basic and acidic residues" evidence="9">
    <location>
        <begin position="499"/>
        <end position="530"/>
    </location>
</feature>
<feature type="compositionally biased region" description="Basic and acidic residues" evidence="9">
    <location>
        <begin position="180"/>
        <end position="190"/>
    </location>
</feature>
<dbReference type="Gene3D" id="3.30.830.10">
    <property type="entry name" value="Metalloenzyme, LuxS/M16 peptidase-like"/>
    <property type="match status" value="3"/>
</dbReference>
<feature type="region of interest" description="Disordered" evidence="9">
    <location>
        <begin position="470"/>
        <end position="530"/>
    </location>
</feature>
<dbReference type="InterPro" id="IPR050361">
    <property type="entry name" value="MPP/UQCRC_Complex"/>
</dbReference>
<dbReference type="InterPro" id="IPR007863">
    <property type="entry name" value="Peptidase_M16_C"/>
</dbReference>
<dbReference type="FunFam" id="3.30.830.10:FF:000002">
    <property type="entry name" value="Mitochondrial-processing peptidase subunit beta"/>
    <property type="match status" value="1"/>
</dbReference>
<keyword evidence="13" id="KW-1185">Reference proteome</keyword>
<sequence>MGDPSTSGKRVREEDHVGNLGWLASSGMLPRKRLEIGGVSGSSIIELQAQLYQAQETAKLRASGVDVPDRRTAGLNVADLRRRNAGVEDRDKKDRLEVKSTADRAGECYAALERKAQLYERLARGEVGDDEEQYEVDFMRKGDHGDEGPSGRQERRGGGDPLDTMLNAVSGTGGMMTADMQRERERRSWEQEQEQELAGEEATARRRKQKEELLSLGEQTREERQRADASKARKEEAVRSKRDELKQKFLREQLAKKLAKRPATGGHGNWNAAAGASMGVAVRAFASAAKDVVAADSNPFLRFSNPRPSPIDHTPLLSTLPETRITTLPNGLRVATESIPFAETTTLGIWINSGSRFESDANNGVAHFLEHILFKGTKKRSVKELEVEVENMGGQLNAYTGREQTCYYAKVMGKDVGKAVNILSDILLNSNLDARAIDKERDVILREMEEPYVPAPRRSCGHGGMMTADMQRERERRSWEQEQEQELAGEEATARRRKQKEELLSLGEQTREERQRADASKARKEEAVRSKRDELKQKFLREQLAKKLAKRPATGGHGNWNAAAGASMGVVAARRTRMRSLKQLLRVHQDAAQAVRAFASAAKDVVAADSNPFLRFSNPRPSPIDHTPLLSTLPETRITTLPNGLRVATESIPFAETTTLGIWINSGSRFESDANNGVAHFLEHILFKGTKKRSVKELEVEVENMGGQLNAYTGREQTCYYAKVMGKDVGKAVNILSDILLNSNLDARAIDKERDVILREMEEVNKQTSELVFDHLHATAFQYSPLGRTILGPVENIKSINRDQLVEYMKTHYRGPRMVLAAAGAVNHDELVKLASDAFGSVPDEDPTTSVRSLLVKEPSRFTGSYVHDRFPDSTECCMSVAFKGASWTDPDSIPLMVMQTMLGGWDKNSTVGKHSSSMLVQTVASEGLADAFMAFNTNYHDTGLFGVYGVTNRDNCEDFAYAIMSHLTRMCFEVSEADVARAKNQLKASLMFFQDSTHREWRVRGVARRRGWGSRGGVVGDAVWR</sequence>
<feature type="domain" description="Peptidase M16 N-terminal" evidence="10">
    <location>
        <begin position="646"/>
        <end position="793"/>
    </location>
</feature>
<feature type="domain" description="Peptidase M16 N-terminal" evidence="10">
    <location>
        <begin position="333"/>
        <end position="450"/>
    </location>
</feature>
<accession>A0A2J8A190</accession>
<dbReference type="EMBL" id="PGGS01000246">
    <property type="protein sequence ID" value="PNH06283.1"/>
    <property type="molecule type" value="Genomic_DNA"/>
</dbReference>
<evidence type="ECO:0000256" key="3">
    <source>
        <dbReference type="ARBA" id="ARBA00022670"/>
    </source>
</evidence>
<dbReference type="OrthoDB" id="10251424at2759"/>
<evidence type="ECO:0000256" key="9">
    <source>
        <dbReference type="SAM" id="MobiDB-lite"/>
    </source>
</evidence>
<evidence type="ECO:0000256" key="5">
    <source>
        <dbReference type="ARBA" id="ARBA00022801"/>
    </source>
</evidence>
<feature type="compositionally biased region" description="Basic and acidic residues" evidence="9">
    <location>
        <begin position="470"/>
        <end position="480"/>
    </location>
</feature>
<dbReference type="Pfam" id="PF00675">
    <property type="entry name" value="Peptidase_M16"/>
    <property type="match status" value="2"/>
</dbReference>
<evidence type="ECO:0000256" key="4">
    <source>
        <dbReference type="ARBA" id="ARBA00022723"/>
    </source>
</evidence>
<protein>
    <submittedName>
        <fullName evidence="12">Putative mitochondrial-processing peptidase subunit beta</fullName>
    </submittedName>
</protein>
<comment type="caution">
    <text evidence="12">The sequence shown here is derived from an EMBL/GenBank/DDBJ whole genome shotgun (WGS) entry which is preliminary data.</text>
</comment>
<evidence type="ECO:0000256" key="8">
    <source>
        <dbReference type="ARBA" id="ARBA00023128"/>
    </source>
</evidence>
<organism evidence="12 13">
    <name type="scientific">Tetrabaena socialis</name>
    <dbReference type="NCBI Taxonomy" id="47790"/>
    <lineage>
        <taxon>Eukaryota</taxon>
        <taxon>Viridiplantae</taxon>
        <taxon>Chlorophyta</taxon>
        <taxon>core chlorophytes</taxon>
        <taxon>Chlorophyceae</taxon>
        <taxon>CS clade</taxon>
        <taxon>Chlamydomonadales</taxon>
        <taxon>Tetrabaenaceae</taxon>
        <taxon>Tetrabaena</taxon>
    </lineage>
</organism>
<keyword evidence="5" id="KW-0378">Hydrolase</keyword>
<keyword evidence="7" id="KW-0482">Metalloprotease</keyword>
<feature type="region of interest" description="Disordered" evidence="9">
    <location>
        <begin position="129"/>
        <end position="244"/>
    </location>
</feature>
<reference evidence="12 13" key="1">
    <citation type="journal article" date="2017" name="Mol. Biol. Evol.">
        <title>The 4-celled Tetrabaena socialis nuclear genome reveals the essential components for genetic control of cell number at the origin of multicellularity in the volvocine lineage.</title>
        <authorList>
            <person name="Featherston J."/>
            <person name="Arakaki Y."/>
            <person name="Hanschen E.R."/>
            <person name="Ferris P.J."/>
            <person name="Michod R.E."/>
            <person name="Olson B.J.S.C."/>
            <person name="Nozaki H."/>
            <person name="Durand P.M."/>
        </authorList>
    </citation>
    <scope>NUCLEOTIDE SEQUENCE [LARGE SCALE GENOMIC DNA]</scope>
    <source>
        <strain evidence="12 13">NIES-571</strain>
    </source>
</reference>
<keyword evidence="3" id="KW-0645">Protease</keyword>
<evidence type="ECO:0000259" key="11">
    <source>
        <dbReference type="Pfam" id="PF05193"/>
    </source>
</evidence>
<dbReference type="PANTHER" id="PTHR11851">
    <property type="entry name" value="METALLOPROTEASE"/>
    <property type="match status" value="1"/>
</dbReference>
<feature type="compositionally biased region" description="Basic and acidic residues" evidence="9">
    <location>
        <begin position="137"/>
        <end position="158"/>
    </location>
</feature>
<dbReference type="Proteomes" id="UP000236333">
    <property type="component" value="Unassembled WGS sequence"/>
</dbReference>
<comment type="subcellular location">
    <subcellularLocation>
        <location evidence="2">Mitochondrion</location>
    </subcellularLocation>
</comment>
<evidence type="ECO:0000256" key="1">
    <source>
        <dbReference type="ARBA" id="ARBA00001947"/>
    </source>
</evidence>
<dbReference type="PANTHER" id="PTHR11851:SF149">
    <property type="entry name" value="GH01077P"/>
    <property type="match status" value="1"/>
</dbReference>
<evidence type="ECO:0000256" key="7">
    <source>
        <dbReference type="ARBA" id="ARBA00023049"/>
    </source>
</evidence>
<feature type="domain" description="Peptidase M16 C-terminal" evidence="11">
    <location>
        <begin position="799"/>
        <end position="987"/>
    </location>
</feature>
<dbReference type="InterPro" id="IPR011765">
    <property type="entry name" value="Pept_M16_N"/>
</dbReference>
<dbReference type="GO" id="GO:0008237">
    <property type="term" value="F:metallopeptidase activity"/>
    <property type="evidence" value="ECO:0007669"/>
    <property type="project" value="UniProtKB-KW"/>
</dbReference>
<gene>
    <name evidence="12" type="ORF">TSOC_007368</name>
</gene>
<dbReference type="InterPro" id="IPR011249">
    <property type="entry name" value="Metalloenz_LuxS/M16"/>
</dbReference>
<evidence type="ECO:0000256" key="2">
    <source>
        <dbReference type="ARBA" id="ARBA00004173"/>
    </source>
</evidence>
<keyword evidence="4" id="KW-0479">Metal-binding</keyword>